<name>A0ABS5PVG2_9FIRM</name>
<dbReference type="EMBL" id="JAHBCL010000042">
    <property type="protein sequence ID" value="MBS7528486.1"/>
    <property type="molecule type" value="Genomic_DNA"/>
</dbReference>
<organism evidence="2 3">
    <name type="scientific">Fusibacter paucivorans</name>
    <dbReference type="NCBI Taxonomy" id="76009"/>
    <lineage>
        <taxon>Bacteria</taxon>
        <taxon>Bacillati</taxon>
        <taxon>Bacillota</taxon>
        <taxon>Clostridia</taxon>
        <taxon>Eubacteriales</taxon>
        <taxon>Eubacteriales Family XII. Incertae Sedis</taxon>
        <taxon>Fusibacter</taxon>
    </lineage>
</organism>
<protein>
    <submittedName>
        <fullName evidence="2">Uncharacterized protein</fullName>
    </submittedName>
</protein>
<accession>A0ABS5PVG2</accession>
<evidence type="ECO:0000313" key="3">
    <source>
        <dbReference type="Proteomes" id="UP000746471"/>
    </source>
</evidence>
<comment type="caution">
    <text evidence="2">The sequence shown here is derived from an EMBL/GenBank/DDBJ whole genome shotgun (WGS) entry which is preliminary data.</text>
</comment>
<reference evidence="2 3" key="1">
    <citation type="submission" date="2021-05" db="EMBL/GenBank/DDBJ databases">
        <title>Fusibacter ferrireducens sp. nov., an anaerobic, sulfur- and Fe-reducing bacterium isolated from the mangrove sediment.</title>
        <authorList>
            <person name="Qiu D."/>
        </authorList>
    </citation>
    <scope>NUCLEOTIDE SEQUENCE [LARGE SCALE GENOMIC DNA]</scope>
    <source>
        <strain evidence="2 3">DSM 12116</strain>
    </source>
</reference>
<dbReference type="Proteomes" id="UP000746471">
    <property type="component" value="Unassembled WGS sequence"/>
</dbReference>
<keyword evidence="1" id="KW-0812">Transmembrane</keyword>
<keyword evidence="1" id="KW-0472">Membrane</keyword>
<evidence type="ECO:0000313" key="2">
    <source>
        <dbReference type="EMBL" id="MBS7528486.1"/>
    </source>
</evidence>
<dbReference type="RefSeq" id="WP_213238344.1">
    <property type="nucleotide sequence ID" value="NZ_JAHBCL010000042.1"/>
</dbReference>
<evidence type="ECO:0000256" key="1">
    <source>
        <dbReference type="SAM" id="Phobius"/>
    </source>
</evidence>
<gene>
    <name evidence="2" type="ORF">KHM83_17500</name>
</gene>
<sequence>MSGQINEMMTGSYVARTSNVQVSISVAYAVYLLLGVVFAGGVYFGEKCDKHIRIPIYLTYLIFPLLQLFYGIVPILDHLPDDIIRLLPWMGRIALMYLAIIVMYNVLNAIHNRK</sequence>
<keyword evidence="1" id="KW-1133">Transmembrane helix</keyword>
<keyword evidence="3" id="KW-1185">Reference proteome</keyword>
<feature type="transmembrane region" description="Helical" evidence="1">
    <location>
        <begin position="88"/>
        <end position="107"/>
    </location>
</feature>
<feature type="transmembrane region" description="Helical" evidence="1">
    <location>
        <begin position="20"/>
        <end position="44"/>
    </location>
</feature>
<proteinExistence type="predicted"/>
<feature type="transmembrane region" description="Helical" evidence="1">
    <location>
        <begin position="56"/>
        <end position="76"/>
    </location>
</feature>